<dbReference type="InterPro" id="IPR023213">
    <property type="entry name" value="CAT-like_dom_sf"/>
</dbReference>
<evidence type="ECO:0000256" key="2">
    <source>
        <dbReference type="ARBA" id="ARBA00022450"/>
    </source>
</evidence>
<dbReference type="InterPro" id="IPR013217">
    <property type="entry name" value="Methyltransf_12"/>
</dbReference>
<dbReference type="Pfam" id="PF08242">
    <property type="entry name" value="Methyltransf_12"/>
    <property type="match status" value="1"/>
</dbReference>
<dbReference type="GO" id="GO:0043041">
    <property type="term" value="P:amino acid activation for nonribosomal peptide biosynthetic process"/>
    <property type="evidence" value="ECO:0007669"/>
    <property type="project" value="TreeGrafter"/>
</dbReference>
<dbReference type="EMBL" id="CP033930">
    <property type="protein sequence ID" value="AZB17694.1"/>
    <property type="molecule type" value="Genomic_DNA"/>
</dbReference>
<dbReference type="InterPro" id="IPR020845">
    <property type="entry name" value="AMP-binding_CS"/>
</dbReference>
<dbReference type="SUPFAM" id="SSF56801">
    <property type="entry name" value="Acetyl-CoA synthetase-like"/>
    <property type="match status" value="1"/>
</dbReference>
<dbReference type="InterPro" id="IPR001242">
    <property type="entry name" value="Condensation_dom"/>
</dbReference>
<evidence type="ECO:0000313" key="6">
    <source>
        <dbReference type="Proteomes" id="UP000269015"/>
    </source>
</evidence>
<dbReference type="InterPro" id="IPR010071">
    <property type="entry name" value="AA_adenyl_dom"/>
</dbReference>
<dbReference type="Gene3D" id="3.30.300.30">
    <property type="match status" value="2"/>
</dbReference>
<reference evidence="5 6" key="1">
    <citation type="submission" date="2018-11" db="EMBL/GenBank/DDBJ databases">
        <title>Proposal to divide the Flavobacteriaceae and reorganize its genera based on Amino Acid Identity values calculated from whole genome sequences.</title>
        <authorList>
            <person name="Nicholson A.C."/>
            <person name="Gulvik C.A."/>
            <person name="Whitney A.M."/>
            <person name="Humrighouse B.W."/>
            <person name="Bell M."/>
            <person name="Holmes B."/>
            <person name="Steigerwalt A.G."/>
            <person name="Villarma A."/>
            <person name="Sheth M."/>
            <person name="Batra D."/>
            <person name="Pryor J."/>
            <person name="Bernardet J.-F."/>
            <person name="Hugo C."/>
            <person name="Kampfer P."/>
            <person name="Newman J."/>
            <person name="McQuiston J.R."/>
        </authorList>
    </citation>
    <scope>NUCLEOTIDE SEQUENCE [LARGE SCALE GENOMIC DNA]</scope>
    <source>
        <strain evidence="5 6">H5559</strain>
    </source>
</reference>
<protein>
    <submittedName>
        <fullName evidence="5">Non-ribosomal peptide synthetase</fullName>
    </submittedName>
</protein>
<dbReference type="Proteomes" id="UP000269015">
    <property type="component" value="Chromosome"/>
</dbReference>
<dbReference type="Pfam" id="PF00550">
    <property type="entry name" value="PP-binding"/>
    <property type="match status" value="1"/>
</dbReference>
<sequence>MNSIKNNPHFNNYQIDLHISNQFEKIVDTIPNDIALIYEDQHLSYEMLNKKSNQLARQIRKEYLLKTGQELTPDTMIALYLDRSLEMIISILAVLKAGAAYVPIDLSYPQQRVDHILTDTRAEIILCQQNDKQIEFPAGKIMFVDLQEKFYLSEDASNLLKHSQPHDLAYVIYTSGSSGKPKGVMVEHQQVVSFSKGNNFIDYEKVQMVAGISNYAFDGSVFDIFLPLLNGKQLVLFDRHCLFDLELFSSQFIRYNIDTVFLTTALFNSAVINNLECLKVLKQLLFGGEAVNITIVNTFKSLFKETDLIHVYGPTETIVYTSYCNLTDYNTTSIVPIGTALADKELYVLNDMLEPVAYGEIGELYIGGAGLARGYMNNEDLTKEKFIELSLVCGESDAVASVRLYKTGDLVKRLPDENLEFIGRNDEQVKIRGFRIELSEIEQTLQQIPGIKDCKVLVKERCTDSGLHKNIVAYYILDQNNTAGNDNMVLDSWEDLYDSSVYDKTSGEVEMGSDFSGWNSYITGQPIPLPEMEAWRENILSIILRLNPINVLEIGVGSGLFMYPLLKKVKTFTGIDLSNAVIKRHLEFLKDTNDFIRLYHLKAHEIDQLPDNKTYDTIIINSVAQHFPNIDYFEEVLQKSLDQLSSNGSLFIGDISNYDVHKEMIREKLTYNKVTYVEEDLRKLLLKETHLLISPRYFNSVQEKYKNIKIKVLKRETTYTNELSKYRYDVVITKEKEAVIRKPMSHYIAKHNTDLYNIPFLNQLTKDGIIQQLSKELPEYMIPNSYIVLESFPLTANGKLDKIQLPEPDLNHSDEYIPPTTDMEKSICRIWQEVLGVNNIGISDDFFKLGGNSILAIRTSHRMSHALSIELKAADIFKYRTVSQLLSNKSNHSRDIISRYPYNQAPLSLTQEGLWLVEEFEGGTNAYHVPAVYELTADTDPEGIKYALRQIVARHEILRSTIQGDTKRAFQTVHQEPLMIKEIMLSSKKEMRSILMEDINKPFNLRKEYPLRATLYKVPSSGSEQYTTILLINMHHIVTDGWSVQIFYKELFAYYNAYKESNTNFSFPELDIQYKDYAIWQRQQLTGEKLDDHVNYWRERLSGYQVLAFPTDFPRPNRKDYTGSSEPFTLTKEISNRIRDLARKYGTTVHSIMLATVNILLSKYTGQDDIVLGGHISNRQHSQTQDLIGFFVNLQVNRTKLRKGQSYEELIQEVHQQQIKVQDYQNLPFERLVEELEIDLDFSKPIIFQIVFVVQNFDICAPEEYNSFLPPFKEIPPYEKEEFDITILVNDNKEEISGKFRFATALFKVQTIVTLIENYMKLIDILTLNPQRIYDEISLAKLK</sequence>
<keyword evidence="3" id="KW-0597">Phosphoprotein</keyword>
<dbReference type="InterPro" id="IPR009081">
    <property type="entry name" value="PP-bd_ACP"/>
</dbReference>
<dbReference type="CDD" id="cd02440">
    <property type="entry name" value="AdoMet_MTases"/>
    <property type="match status" value="1"/>
</dbReference>
<evidence type="ECO:0000259" key="4">
    <source>
        <dbReference type="PROSITE" id="PS50075"/>
    </source>
</evidence>
<dbReference type="PROSITE" id="PS00455">
    <property type="entry name" value="AMP_BINDING"/>
    <property type="match status" value="1"/>
</dbReference>
<dbReference type="Gene3D" id="3.40.50.980">
    <property type="match status" value="2"/>
</dbReference>
<dbReference type="GO" id="GO:0031177">
    <property type="term" value="F:phosphopantetheine binding"/>
    <property type="evidence" value="ECO:0007669"/>
    <property type="project" value="TreeGrafter"/>
</dbReference>
<dbReference type="InterPro" id="IPR036736">
    <property type="entry name" value="ACP-like_sf"/>
</dbReference>
<dbReference type="PANTHER" id="PTHR45527:SF1">
    <property type="entry name" value="FATTY ACID SYNTHASE"/>
    <property type="match status" value="1"/>
</dbReference>
<gene>
    <name evidence="5" type="ORF">EG352_07890</name>
</gene>
<dbReference type="InterPro" id="IPR000873">
    <property type="entry name" value="AMP-dep_synth/lig_dom"/>
</dbReference>
<evidence type="ECO:0000256" key="3">
    <source>
        <dbReference type="ARBA" id="ARBA00022553"/>
    </source>
</evidence>
<dbReference type="FunFam" id="1.10.1200.10:FF:000005">
    <property type="entry name" value="Nonribosomal peptide synthetase 1"/>
    <property type="match status" value="1"/>
</dbReference>
<accession>A0AAD0YZD8</accession>
<proteinExistence type="predicted"/>
<dbReference type="InterPro" id="IPR006162">
    <property type="entry name" value="Ppantetheine_attach_site"/>
</dbReference>
<dbReference type="InterPro" id="IPR029063">
    <property type="entry name" value="SAM-dependent_MTases_sf"/>
</dbReference>
<dbReference type="CDD" id="cd19531">
    <property type="entry name" value="LCL_NRPS-like"/>
    <property type="match status" value="1"/>
</dbReference>
<dbReference type="Pfam" id="PF00668">
    <property type="entry name" value="Condensation"/>
    <property type="match status" value="1"/>
</dbReference>
<evidence type="ECO:0000313" key="5">
    <source>
        <dbReference type="EMBL" id="AZB17694.1"/>
    </source>
</evidence>
<dbReference type="Gene3D" id="2.30.38.10">
    <property type="entry name" value="Luciferase, Domain 3"/>
    <property type="match status" value="1"/>
</dbReference>
<dbReference type="Gene3D" id="3.30.559.10">
    <property type="entry name" value="Chloramphenicol acetyltransferase-like domain"/>
    <property type="match status" value="1"/>
</dbReference>
<dbReference type="FunFam" id="3.40.50.980:FF:000001">
    <property type="entry name" value="Non-ribosomal peptide synthetase"/>
    <property type="match status" value="1"/>
</dbReference>
<organism evidence="5 6">
    <name type="scientific">Chryseobacterium indologenes</name>
    <name type="common">Flavobacterium indologenes</name>
    <dbReference type="NCBI Taxonomy" id="253"/>
    <lineage>
        <taxon>Bacteria</taxon>
        <taxon>Pseudomonadati</taxon>
        <taxon>Bacteroidota</taxon>
        <taxon>Flavobacteriia</taxon>
        <taxon>Flavobacteriales</taxon>
        <taxon>Weeksellaceae</taxon>
        <taxon>Chryseobacterium group</taxon>
        <taxon>Chryseobacterium</taxon>
    </lineage>
</organism>
<dbReference type="Gene3D" id="3.40.50.150">
    <property type="entry name" value="Vaccinia Virus protein VP39"/>
    <property type="match status" value="1"/>
</dbReference>
<dbReference type="RefSeq" id="WP_061084186.1">
    <property type="nucleotide sequence ID" value="NZ_CP033930.1"/>
</dbReference>
<dbReference type="GO" id="GO:0005737">
    <property type="term" value="C:cytoplasm"/>
    <property type="evidence" value="ECO:0007669"/>
    <property type="project" value="TreeGrafter"/>
</dbReference>
<dbReference type="PROSITE" id="PS00012">
    <property type="entry name" value="PHOSPHOPANTETHEINE"/>
    <property type="match status" value="1"/>
</dbReference>
<dbReference type="PROSITE" id="PS50075">
    <property type="entry name" value="CARRIER"/>
    <property type="match status" value="1"/>
</dbReference>
<dbReference type="InterPro" id="IPR045851">
    <property type="entry name" value="AMP-bd_C_sf"/>
</dbReference>
<keyword evidence="2" id="KW-0596">Phosphopantetheine</keyword>
<dbReference type="GO" id="GO:0003824">
    <property type="term" value="F:catalytic activity"/>
    <property type="evidence" value="ECO:0007669"/>
    <property type="project" value="InterPro"/>
</dbReference>
<dbReference type="Gene3D" id="3.30.559.30">
    <property type="entry name" value="Nonribosomal peptide synthetase, condensation domain"/>
    <property type="match status" value="1"/>
</dbReference>
<dbReference type="GO" id="GO:0009403">
    <property type="term" value="P:toxin biosynthetic process"/>
    <property type="evidence" value="ECO:0007669"/>
    <property type="project" value="UniProtKB-ARBA"/>
</dbReference>
<dbReference type="SUPFAM" id="SSF47336">
    <property type="entry name" value="ACP-like"/>
    <property type="match status" value="1"/>
</dbReference>
<feature type="domain" description="Carrier" evidence="4">
    <location>
        <begin position="818"/>
        <end position="893"/>
    </location>
</feature>
<dbReference type="SUPFAM" id="SSF52777">
    <property type="entry name" value="CoA-dependent acyltransferases"/>
    <property type="match status" value="2"/>
</dbReference>
<name>A0AAD0YZD8_CHRID</name>
<dbReference type="PANTHER" id="PTHR45527">
    <property type="entry name" value="NONRIBOSOMAL PEPTIDE SYNTHETASE"/>
    <property type="match status" value="1"/>
</dbReference>
<dbReference type="Gene3D" id="1.10.1200.10">
    <property type="entry name" value="ACP-like"/>
    <property type="match status" value="1"/>
</dbReference>
<dbReference type="Pfam" id="PF00501">
    <property type="entry name" value="AMP-binding"/>
    <property type="match status" value="1"/>
</dbReference>
<evidence type="ECO:0000256" key="1">
    <source>
        <dbReference type="ARBA" id="ARBA00001957"/>
    </source>
</evidence>
<dbReference type="CDD" id="cd05930">
    <property type="entry name" value="A_NRPS"/>
    <property type="match status" value="1"/>
</dbReference>
<dbReference type="NCBIfam" id="TIGR01733">
    <property type="entry name" value="AA-adenyl-dom"/>
    <property type="match status" value="1"/>
</dbReference>
<dbReference type="SUPFAM" id="SSF53335">
    <property type="entry name" value="S-adenosyl-L-methionine-dependent methyltransferases"/>
    <property type="match status" value="1"/>
</dbReference>
<comment type="cofactor">
    <cofactor evidence="1">
        <name>pantetheine 4'-phosphate</name>
        <dbReference type="ChEBI" id="CHEBI:47942"/>
    </cofactor>
</comment>